<comment type="caution">
    <text evidence="2">The sequence shown here is derived from an EMBL/GenBank/DDBJ whole genome shotgun (WGS) entry which is preliminary data.</text>
</comment>
<dbReference type="AlphaFoldDB" id="A0A5N6K957"/>
<dbReference type="EMBL" id="VIGI01000006">
    <property type="protein sequence ID" value="KAB8298991.1"/>
    <property type="molecule type" value="Genomic_DNA"/>
</dbReference>
<feature type="region of interest" description="Disordered" evidence="1">
    <location>
        <begin position="13"/>
        <end position="50"/>
    </location>
</feature>
<accession>A0A5N6K957</accession>
<sequence>MITIMLIITHTHTHTHTHAHTQIQIQIHPSKKKKTSPHPRKKNKDSKLFNPEDAQCPILFIFPCPSFPSLRSIHKGCGGGGS</sequence>
<protein>
    <submittedName>
        <fullName evidence="2">Uncharacterized protein</fullName>
    </submittedName>
</protein>
<feature type="compositionally biased region" description="Basic residues" evidence="1">
    <location>
        <begin position="29"/>
        <end position="44"/>
    </location>
</feature>
<evidence type="ECO:0000313" key="2">
    <source>
        <dbReference type="EMBL" id="KAB8298991.1"/>
    </source>
</evidence>
<gene>
    <name evidence="2" type="ORF">EYC80_001128</name>
</gene>
<name>A0A5N6K957_MONLA</name>
<keyword evidence="3" id="KW-1185">Reference proteome</keyword>
<evidence type="ECO:0000313" key="3">
    <source>
        <dbReference type="Proteomes" id="UP000326757"/>
    </source>
</evidence>
<organism evidence="2 3">
    <name type="scientific">Monilinia laxa</name>
    <name type="common">Brown rot fungus</name>
    <name type="synonym">Sclerotinia laxa</name>
    <dbReference type="NCBI Taxonomy" id="61186"/>
    <lineage>
        <taxon>Eukaryota</taxon>
        <taxon>Fungi</taxon>
        <taxon>Dikarya</taxon>
        <taxon>Ascomycota</taxon>
        <taxon>Pezizomycotina</taxon>
        <taxon>Leotiomycetes</taxon>
        <taxon>Helotiales</taxon>
        <taxon>Sclerotiniaceae</taxon>
        <taxon>Monilinia</taxon>
    </lineage>
</organism>
<evidence type="ECO:0000256" key="1">
    <source>
        <dbReference type="SAM" id="MobiDB-lite"/>
    </source>
</evidence>
<dbReference type="Proteomes" id="UP000326757">
    <property type="component" value="Unassembled WGS sequence"/>
</dbReference>
<proteinExistence type="predicted"/>
<reference evidence="2 3" key="1">
    <citation type="submission" date="2019-06" db="EMBL/GenBank/DDBJ databases">
        <title>Genome Sequence of the Brown Rot Fungal Pathogen Monilinia laxa.</title>
        <authorList>
            <person name="De Miccolis Angelini R.M."/>
            <person name="Landi L."/>
            <person name="Abate D."/>
            <person name="Pollastro S."/>
            <person name="Romanazzi G."/>
            <person name="Faretra F."/>
        </authorList>
    </citation>
    <scope>NUCLEOTIDE SEQUENCE [LARGE SCALE GENOMIC DNA]</scope>
    <source>
        <strain evidence="2 3">Mlax316</strain>
    </source>
</reference>